<dbReference type="AlphaFoldDB" id="A0A0F7SG93"/>
<protein>
    <recommendedName>
        <fullName evidence="2">Gag1-like clamp domain-containing protein</fullName>
    </recommendedName>
</protein>
<name>A0A0F7SG93_PHARH</name>
<feature type="domain" description="Gag1-like clamp" evidence="2">
    <location>
        <begin position="83"/>
        <end position="175"/>
    </location>
</feature>
<dbReference type="Pfam" id="PF13259">
    <property type="entry name" value="clamp_Gag1-like"/>
    <property type="match status" value="1"/>
</dbReference>
<evidence type="ECO:0000313" key="3">
    <source>
        <dbReference type="EMBL" id="CDZ96264.1"/>
    </source>
</evidence>
<dbReference type="EMBL" id="LN483116">
    <property type="protein sequence ID" value="CDZ96264.1"/>
    <property type="molecule type" value="Genomic_DNA"/>
</dbReference>
<feature type="compositionally biased region" description="Low complexity" evidence="1">
    <location>
        <begin position="57"/>
        <end position="68"/>
    </location>
</feature>
<proteinExistence type="predicted"/>
<evidence type="ECO:0000259" key="2">
    <source>
        <dbReference type="Pfam" id="PF13259"/>
    </source>
</evidence>
<feature type="region of interest" description="Disordered" evidence="1">
    <location>
        <begin position="204"/>
        <end position="232"/>
    </location>
</feature>
<sequence length="246" mass="25897">MERSPSSDVIPAPGQVSFFPSTTARPSFVPHSSPRSSTSSFSASPPIPGLAELNLNSDDTASTSSSPSKNAIPADPSDPNFEFGEAVFHQRRAAWLALPASRNERKEQKSPGRLGLLEEVLDELPEGNIPDDIWKGGLEGVWRGLIGGRRLANPMPLPTVIKVLKAGWIKDGTWPTNYITGPSSSPPLIPPLSAVEQPIIPPNFAPIPDALSPESNQNSGLGGSSTSISSTSTFPASTVLLGSTLK</sequence>
<reference evidence="3" key="1">
    <citation type="submission" date="2014-08" db="EMBL/GenBank/DDBJ databases">
        <authorList>
            <person name="Sharma Rahul"/>
            <person name="Thines Marco"/>
        </authorList>
    </citation>
    <scope>NUCLEOTIDE SEQUENCE</scope>
</reference>
<organism evidence="3">
    <name type="scientific">Phaffia rhodozyma</name>
    <name type="common">Yeast</name>
    <name type="synonym">Xanthophyllomyces dendrorhous</name>
    <dbReference type="NCBI Taxonomy" id="264483"/>
    <lineage>
        <taxon>Eukaryota</taxon>
        <taxon>Fungi</taxon>
        <taxon>Dikarya</taxon>
        <taxon>Basidiomycota</taxon>
        <taxon>Agaricomycotina</taxon>
        <taxon>Tremellomycetes</taxon>
        <taxon>Cystofilobasidiales</taxon>
        <taxon>Mrakiaceae</taxon>
        <taxon>Phaffia</taxon>
    </lineage>
</organism>
<feature type="region of interest" description="Disordered" evidence="1">
    <location>
        <begin position="1"/>
        <end position="82"/>
    </location>
</feature>
<feature type="compositionally biased region" description="Low complexity" evidence="1">
    <location>
        <begin position="26"/>
        <end position="44"/>
    </location>
</feature>
<dbReference type="InterPro" id="IPR025124">
    <property type="entry name" value="Gag1-like_clamp"/>
</dbReference>
<evidence type="ECO:0000256" key="1">
    <source>
        <dbReference type="SAM" id="MobiDB-lite"/>
    </source>
</evidence>
<accession>A0A0F7SG93</accession>